<organism evidence="3 4">
    <name type="scientific">Limnofasciculus baicalensis BBK-W-15</name>
    <dbReference type="NCBI Taxonomy" id="2699891"/>
    <lineage>
        <taxon>Bacteria</taxon>
        <taxon>Bacillati</taxon>
        <taxon>Cyanobacteriota</taxon>
        <taxon>Cyanophyceae</taxon>
        <taxon>Coleofasciculales</taxon>
        <taxon>Coleofasciculaceae</taxon>
        <taxon>Limnofasciculus</taxon>
        <taxon>Limnofasciculus baicalensis</taxon>
    </lineage>
</organism>
<feature type="domain" description="CHAT" evidence="2">
    <location>
        <begin position="180"/>
        <end position="346"/>
    </location>
</feature>
<keyword evidence="1" id="KW-0812">Transmembrane</keyword>
<keyword evidence="1" id="KW-1133">Transmembrane helix</keyword>
<dbReference type="Proteomes" id="UP001204953">
    <property type="component" value="Unassembled WGS sequence"/>
</dbReference>
<sequence length="608" mass="68900">MIKLVVLSLNSGNLIDGFPNVTARLGKPGNLYMQFLGHLPPAPEIPQLLRNWRLLYEALYQYGNQSGIRSGIEIVESGITNISEGEFSDICEGLETAINTWLNTEGFRKIDLQLRTQLKPSEQVRVIVESDDSQVWKLPWHLWQFFQDYRHAEIALSTPEYPSPIFHLRETVKSKVKILAILGNSAGIDVEKDQNLLRKLPNVELTWLVEPNRQQLNDQLWQEGWDILFFAGHSSSGSDATNGRIYINQHSQNNSLTISELELALSHAVHKGLKLAIFNSCDGLGLARDLAVAKIPLPPMIVMREPVADRVAQEFLKYFLGAYASGKPFALGKPFHIAVRQAREQLKGIEDEFPSASWLPIICQHPAVIPLTWAELGGKYPDRRKTNLIALILKFTALFLVGLISSYLSFGFKIAPFVNEFGLKSHHNGQLLMAQQYYHLAAFLDWNYPQPYYNLGWLCDESLNDSKCAIQSFKQAAIRGLPDAYAELARLEMKQNNTEAVLKYTSECLNHTQYNGVKAACLKNRGWARFKQERFDEAEVDLRSAIALSENSPHSYCLLAQILERKGNKEESLAVWKNTLRYSKYNVPEEDECIGFARQYLQAKGNTQ</sequence>
<keyword evidence="1" id="KW-0472">Membrane</keyword>
<feature type="transmembrane region" description="Helical" evidence="1">
    <location>
        <begin position="388"/>
        <end position="410"/>
    </location>
</feature>
<evidence type="ECO:0000259" key="2">
    <source>
        <dbReference type="Pfam" id="PF12770"/>
    </source>
</evidence>
<protein>
    <submittedName>
        <fullName evidence="3">CHAT domain-containing protein</fullName>
    </submittedName>
</protein>
<dbReference type="Pfam" id="PF12770">
    <property type="entry name" value="CHAT"/>
    <property type="match status" value="1"/>
</dbReference>
<dbReference type="InterPro" id="IPR024983">
    <property type="entry name" value="CHAT_dom"/>
</dbReference>
<dbReference type="EMBL" id="JAMZMM010000163">
    <property type="protein sequence ID" value="MCP2730034.1"/>
    <property type="molecule type" value="Genomic_DNA"/>
</dbReference>
<comment type="caution">
    <text evidence="3">The sequence shown here is derived from an EMBL/GenBank/DDBJ whole genome shotgun (WGS) entry which is preliminary data.</text>
</comment>
<dbReference type="InterPro" id="IPR019734">
    <property type="entry name" value="TPR_rpt"/>
</dbReference>
<dbReference type="InterPro" id="IPR011990">
    <property type="entry name" value="TPR-like_helical_dom_sf"/>
</dbReference>
<keyword evidence="4" id="KW-1185">Reference proteome</keyword>
<evidence type="ECO:0000256" key="1">
    <source>
        <dbReference type="SAM" id="Phobius"/>
    </source>
</evidence>
<dbReference type="SMART" id="SM00028">
    <property type="entry name" value="TPR"/>
    <property type="match status" value="3"/>
</dbReference>
<dbReference type="RefSeq" id="WP_254012802.1">
    <property type="nucleotide sequence ID" value="NZ_JAMZMM010000163.1"/>
</dbReference>
<dbReference type="AlphaFoldDB" id="A0AAE3KN74"/>
<name>A0AAE3KN74_9CYAN</name>
<evidence type="ECO:0000313" key="4">
    <source>
        <dbReference type="Proteomes" id="UP001204953"/>
    </source>
</evidence>
<proteinExistence type="predicted"/>
<evidence type="ECO:0000313" key="3">
    <source>
        <dbReference type="EMBL" id="MCP2730034.1"/>
    </source>
</evidence>
<dbReference type="SUPFAM" id="SSF48452">
    <property type="entry name" value="TPR-like"/>
    <property type="match status" value="1"/>
</dbReference>
<gene>
    <name evidence="3" type="ORF">NJ959_16495</name>
</gene>
<dbReference type="Gene3D" id="1.25.40.10">
    <property type="entry name" value="Tetratricopeptide repeat domain"/>
    <property type="match status" value="1"/>
</dbReference>
<reference evidence="3" key="1">
    <citation type="submission" date="2022-06" db="EMBL/GenBank/DDBJ databases">
        <title>New cyanobacteria of genus Symplocastrum in benthos of Lake Baikal.</title>
        <authorList>
            <person name="Sorokovikova E."/>
            <person name="Tikhonova I."/>
            <person name="Krasnopeev A."/>
            <person name="Evseev P."/>
            <person name="Gladkikh A."/>
            <person name="Belykh O."/>
        </authorList>
    </citation>
    <scope>NUCLEOTIDE SEQUENCE</scope>
    <source>
        <strain evidence="3">BBK-W-15</strain>
    </source>
</reference>
<accession>A0AAE3KN74</accession>